<feature type="signal peptide" evidence="1">
    <location>
        <begin position="1"/>
        <end position="29"/>
    </location>
</feature>
<dbReference type="EMBL" id="JACKTY010000041">
    <property type="protein sequence ID" value="MCV7229409.1"/>
    <property type="molecule type" value="Genomic_DNA"/>
</dbReference>
<protein>
    <recommendedName>
        <fullName evidence="4">Secreted protein</fullName>
    </recommendedName>
</protein>
<evidence type="ECO:0008006" key="4">
    <source>
        <dbReference type="Google" id="ProtNLM"/>
    </source>
</evidence>
<evidence type="ECO:0000256" key="1">
    <source>
        <dbReference type="SAM" id="SignalP"/>
    </source>
</evidence>
<evidence type="ECO:0000313" key="2">
    <source>
        <dbReference type="EMBL" id="MCV7229409.1"/>
    </source>
</evidence>
<evidence type="ECO:0000313" key="3">
    <source>
        <dbReference type="Proteomes" id="UP001526201"/>
    </source>
</evidence>
<dbReference type="RefSeq" id="WP_264070634.1">
    <property type="nucleotide sequence ID" value="NZ_JACKTY010000041.1"/>
</dbReference>
<feature type="chain" id="PRO_5045052927" description="Secreted protein" evidence="1">
    <location>
        <begin position="30"/>
        <end position="166"/>
    </location>
</feature>
<accession>A0ABT3CIN6</accession>
<name>A0ABT3CIN6_9MYCO</name>
<organism evidence="2 3">
    <name type="scientific">Mycolicibacterium komossense</name>
    <dbReference type="NCBI Taxonomy" id="1779"/>
    <lineage>
        <taxon>Bacteria</taxon>
        <taxon>Bacillati</taxon>
        <taxon>Actinomycetota</taxon>
        <taxon>Actinomycetes</taxon>
        <taxon>Mycobacteriales</taxon>
        <taxon>Mycobacteriaceae</taxon>
        <taxon>Mycolicibacterium</taxon>
    </lineage>
</organism>
<dbReference type="Proteomes" id="UP001526201">
    <property type="component" value="Unassembled WGS sequence"/>
</dbReference>
<proteinExistence type="predicted"/>
<gene>
    <name evidence="2" type="ORF">H7J73_25690</name>
</gene>
<keyword evidence="3" id="KW-1185">Reference proteome</keyword>
<sequence length="166" mass="17455">MAGFTTQGPLIAIAVLASGPLLIAPFASADDTAYWDGMYKVTFHVDQKSGTSIAATQQETPYTATYTFKTDCSSGKCVAAVVDGPTPKDNVAQSVAFDWTGSQWTRSEGWKWDCALPDGTITYDQAYSLTNYIPQPDGSLTGTFQTTISTGACQGTVSIPVSAVAA</sequence>
<comment type="caution">
    <text evidence="2">The sequence shown here is derived from an EMBL/GenBank/DDBJ whole genome shotgun (WGS) entry which is preliminary data.</text>
</comment>
<reference evidence="2 3" key="1">
    <citation type="journal article" date="2022" name="BMC Genomics">
        <title>Comparative genome analysis of mycobacteria focusing on tRNA and non-coding RNA.</title>
        <authorList>
            <person name="Behra P.R.K."/>
            <person name="Pettersson B.M.F."/>
            <person name="Ramesh M."/>
            <person name="Das S."/>
            <person name="Dasgupta S."/>
            <person name="Kirsebom L.A."/>
        </authorList>
    </citation>
    <scope>NUCLEOTIDE SEQUENCE [LARGE SCALE GENOMIC DNA]</scope>
    <source>
        <strain evidence="2 3">DSM 44078</strain>
    </source>
</reference>
<keyword evidence="1" id="KW-0732">Signal</keyword>